<sequence>MHGFILIKKVNGSGRHHSLLRPTAPEPVRELLWCTLYGDMREQSKNSIIKNGGMLCLLWAMPP</sequence>
<name>A0A1D8QTD1_9PROT</name>
<proteinExistence type="predicted"/>
<dbReference type="AlphaFoldDB" id="A0A1D8QTD1"/>
<dbReference type="EMBL" id="CP015164">
    <property type="protein sequence ID" value="AOW45587.1"/>
    <property type="molecule type" value="Genomic_DNA"/>
</dbReference>
<keyword evidence="2" id="KW-1185">Reference proteome</keyword>
<reference evidence="2" key="1">
    <citation type="submission" date="2016-04" db="EMBL/GenBank/DDBJ databases">
        <authorList>
            <person name="Jeon C.O."/>
            <person name="Cho G.Y."/>
            <person name="Jeong H.I."/>
            <person name="Kim K.H."/>
        </authorList>
    </citation>
    <scope>NUCLEOTIDE SEQUENCE [LARGE SCALE GENOMIC DNA]</scope>
    <source>
        <strain evidence="2">LMG 1590</strain>
    </source>
</reference>
<accession>A0A1D8QTD1</accession>
<evidence type="ECO:0000313" key="2">
    <source>
        <dbReference type="Proteomes" id="UP000175973"/>
    </source>
</evidence>
<evidence type="ECO:0000313" key="1">
    <source>
        <dbReference type="EMBL" id="AOW45587.1"/>
    </source>
</evidence>
<dbReference type="KEGG" id="aasc:A4S02_01110"/>
<dbReference type="Proteomes" id="UP000175973">
    <property type="component" value="Chromosome"/>
</dbReference>
<gene>
    <name evidence="1" type="ORF">A4S02_01110</name>
</gene>
<organism evidence="1 2">
    <name type="scientific">Acetobacter ascendens</name>
    <dbReference type="NCBI Taxonomy" id="481146"/>
    <lineage>
        <taxon>Bacteria</taxon>
        <taxon>Pseudomonadati</taxon>
        <taxon>Pseudomonadota</taxon>
        <taxon>Alphaproteobacteria</taxon>
        <taxon>Acetobacterales</taxon>
        <taxon>Acetobacteraceae</taxon>
        <taxon>Acetobacter</taxon>
    </lineage>
</organism>
<protein>
    <submittedName>
        <fullName evidence="1">Uncharacterized protein</fullName>
    </submittedName>
</protein>